<dbReference type="EMBL" id="JBHUMQ010000001">
    <property type="protein sequence ID" value="MFD2692055.1"/>
    <property type="molecule type" value="Genomic_DNA"/>
</dbReference>
<proteinExistence type="predicted"/>
<name>A0ABW5RXW1_9BACL</name>
<protein>
    <recommendedName>
        <fullName evidence="3">Secreted protein</fullName>
    </recommendedName>
</protein>
<evidence type="ECO:0000313" key="1">
    <source>
        <dbReference type="EMBL" id="MFD2692055.1"/>
    </source>
</evidence>
<dbReference type="RefSeq" id="WP_253059124.1">
    <property type="nucleotide sequence ID" value="NZ_JAMXWM010000003.1"/>
</dbReference>
<accession>A0ABW5RXW1</accession>
<evidence type="ECO:0000313" key="2">
    <source>
        <dbReference type="Proteomes" id="UP001597399"/>
    </source>
</evidence>
<evidence type="ECO:0008006" key="3">
    <source>
        <dbReference type="Google" id="ProtNLM"/>
    </source>
</evidence>
<sequence>MKILKNIVIVLVLLSIIGYNIPQVHAESEKQPEKPFAITKSASGVTASVERINKGLIQPFAGNGEWNYVTTAKVTYDAFTGWKKQFAPGYVNSNGGDFLITVPQHSINYYNIPGLIPTLNVKLYEYDANNADEFVASWSTNSQASGGLNLIARHLNSFVDGSNKKAEFYVYVSTNYNLVGTSIGNLAFYD</sequence>
<comment type="caution">
    <text evidence="1">The sequence shown here is derived from an EMBL/GenBank/DDBJ whole genome shotgun (WGS) entry which is preliminary data.</text>
</comment>
<organism evidence="1 2">
    <name type="scientific">Sporolactobacillus shoreicorticis</name>
    <dbReference type="NCBI Taxonomy" id="1923877"/>
    <lineage>
        <taxon>Bacteria</taxon>
        <taxon>Bacillati</taxon>
        <taxon>Bacillota</taxon>
        <taxon>Bacilli</taxon>
        <taxon>Bacillales</taxon>
        <taxon>Sporolactobacillaceae</taxon>
        <taxon>Sporolactobacillus</taxon>
    </lineage>
</organism>
<reference evidence="2" key="1">
    <citation type="journal article" date="2019" name="Int. J. Syst. Evol. Microbiol.">
        <title>The Global Catalogue of Microorganisms (GCM) 10K type strain sequencing project: providing services to taxonomists for standard genome sequencing and annotation.</title>
        <authorList>
            <consortium name="The Broad Institute Genomics Platform"/>
            <consortium name="The Broad Institute Genome Sequencing Center for Infectious Disease"/>
            <person name="Wu L."/>
            <person name="Ma J."/>
        </authorList>
    </citation>
    <scope>NUCLEOTIDE SEQUENCE [LARGE SCALE GENOMIC DNA]</scope>
    <source>
        <strain evidence="2">TISTR 2466</strain>
    </source>
</reference>
<keyword evidence="2" id="KW-1185">Reference proteome</keyword>
<gene>
    <name evidence="1" type="ORF">ACFSUE_00130</name>
</gene>
<dbReference type="Proteomes" id="UP001597399">
    <property type="component" value="Unassembled WGS sequence"/>
</dbReference>